<keyword evidence="2" id="KW-0732">Signal</keyword>
<dbReference type="Proteomes" id="UP000008743">
    <property type="component" value="Unassembled WGS sequence"/>
</dbReference>
<dbReference type="EMBL" id="KE346369">
    <property type="protein sequence ID" value="KJE95456.1"/>
    <property type="molecule type" value="Genomic_DNA"/>
</dbReference>
<feature type="chain" id="PRO_5002252712" description="EF-hand domain-containing protein" evidence="2">
    <location>
        <begin position="29"/>
        <end position="141"/>
    </location>
</feature>
<dbReference type="InterPro" id="IPR011992">
    <property type="entry name" value="EF-hand-dom_pair"/>
</dbReference>
<organism evidence="4 5">
    <name type="scientific">Capsaspora owczarzaki (strain ATCC 30864)</name>
    <dbReference type="NCBI Taxonomy" id="595528"/>
    <lineage>
        <taxon>Eukaryota</taxon>
        <taxon>Filasterea</taxon>
        <taxon>Capsaspora</taxon>
    </lineage>
</organism>
<keyword evidence="1" id="KW-0106">Calcium</keyword>
<evidence type="ECO:0000256" key="2">
    <source>
        <dbReference type="SAM" id="SignalP"/>
    </source>
</evidence>
<dbReference type="PhylomeDB" id="A0A0D2UK20"/>
<dbReference type="InParanoid" id="A0A0D2UK20"/>
<dbReference type="CDD" id="cd00051">
    <property type="entry name" value="EFh"/>
    <property type="match status" value="1"/>
</dbReference>
<sequence length="141" mass="15159">MLALQSKFAALVCISLLVLLIGTHQVAAAGNHRPGDGGDLAGAGRRHMQEEHGARGASLTVEELVRVHDSDGDGRLNRAEMAHIIASQISGQIKNNPAHVDALVAHMWKEVDANGDGFISLAELRENEAAHYQGRRRDSEL</sequence>
<keyword evidence="5" id="KW-1185">Reference proteome</keyword>
<dbReference type="SUPFAM" id="SSF47473">
    <property type="entry name" value="EF-hand"/>
    <property type="match status" value="1"/>
</dbReference>
<dbReference type="Pfam" id="PF13499">
    <property type="entry name" value="EF-hand_7"/>
    <property type="match status" value="1"/>
</dbReference>
<name>A0A0D2UK20_CAPO3</name>
<feature type="domain" description="EF-hand" evidence="3">
    <location>
        <begin position="99"/>
        <end position="134"/>
    </location>
</feature>
<dbReference type="RefSeq" id="XP_004345495.1">
    <property type="nucleotide sequence ID" value="XM_004345445.1"/>
</dbReference>
<dbReference type="InterPro" id="IPR002048">
    <property type="entry name" value="EF_hand_dom"/>
</dbReference>
<accession>A0A0D2UK20</accession>
<dbReference type="InterPro" id="IPR018247">
    <property type="entry name" value="EF_Hand_1_Ca_BS"/>
</dbReference>
<evidence type="ECO:0000259" key="3">
    <source>
        <dbReference type="PROSITE" id="PS50222"/>
    </source>
</evidence>
<dbReference type="GO" id="GO:0005509">
    <property type="term" value="F:calcium ion binding"/>
    <property type="evidence" value="ECO:0007669"/>
    <property type="project" value="InterPro"/>
</dbReference>
<evidence type="ECO:0000313" key="4">
    <source>
        <dbReference type="EMBL" id="KJE95456.1"/>
    </source>
</evidence>
<protein>
    <recommendedName>
        <fullName evidence="3">EF-hand domain-containing protein</fullName>
    </recommendedName>
</protein>
<dbReference type="OrthoDB" id="26525at2759"/>
<dbReference type="PROSITE" id="PS50222">
    <property type="entry name" value="EF_HAND_2"/>
    <property type="match status" value="2"/>
</dbReference>
<evidence type="ECO:0000256" key="1">
    <source>
        <dbReference type="ARBA" id="ARBA00022837"/>
    </source>
</evidence>
<dbReference type="AlphaFoldDB" id="A0A0D2UK20"/>
<gene>
    <name evidence="4" type="ORF">CAOG_005905</name>
</gene>
<dbReference type="PROSITE" id="PS00018">
    <property type="entry name" value="EF_HAND_1"/>
    <property type="match status" value="2"/>
</dbReference>
<reference evidence="5" key="1">
    <citation type="submission" date="2011-02" db="EMBL/GenBank/DDBJ databases">
        <title>The Genome Sequence of Capsaspora owczarzaki ATCC 30864.</title>
        <authorList>
            <person name="Russ C."/>
            <person name="Cuomo C."/>
            <person name="Burger G."/>
            <person name="Gray M.W."/>
            <person name="Holland P.W.H."/>
            <person name="King N."/>
            <person name="Lang F.B.F."/>
            <person name="Roger A.J."/>
            <person name="Ruiz-Trillo I."/>
            <person name="Young S.K."/>
            <person name="Zeng Q."/>
            <person name="Gargeya S."/>
            <person name="Alvarado L."/>
            <person name="Berlin A."/>
            <person name="Chapman S.B."/>
            <person name="Chen Z."/>
            <person name="Freedman E."/>
            <person name="Gellesch M."/>
            <person name="Goldberg J."/>
            <person name="Griggs A."/>
            <person name="Gujja S."/>
            <person name="Heilman E."/>
            <person name="Heiman D."/>
            <person name="Howarth C."/>
            <person name="Mehta T."/>
            <person name="Neiman D."/>
            <person name="Pearson M."/>
            <person name="Roberts A."/>
            <person name="Saif S."/>
            <person name="Shea T."/>
            <person name="Shenoy N."/>
            <person name="Sisk P."/>
            <person name="Stolte C."/>
            <person name="Sykes S."/>
            <person name="White J."/>
            <person name="Yandava C."/>
            <person name="Haas B."/>
            <person name="Nusbaum C."/>
            <person name="Birren B."/>
        </authorList>
    </citation>
    <scope>NUCLEOTIDE SEQUENCE</scope>
    <source>
        <strain evidence="5">ATCC 30864</strain>
    </source>
</reference>
<dbReference type="Gene3D" id="1.10.238.10">
    <property type="entry name" value="EF-hand"/>
    <property type="match status" value="1"/>
</dbReference>
<dbReference type="SMART" id="SM00054">
    <property type="entry name" value="EFh"/>
    <property type="match status" value="2"/>
</dbReference>
<feature type="domain" description="EF-hand" evidence="3">
    <location>
        <begin position="56"/>
        <end position="91"/>
    </location>
</feature>
<evidence type="ECO:0000313" key="5">
    <source>
        <dbReference type="Proteomes" id="UP000008743"/>
    </source>
</evidence>
<feature type="signal peptide" evidence="2">
    <location>
        <begin position="1"/>
        <end position="28"/>
    </location>
</feature>
<proteinExistence type="predicted"/>